<keyword evidence="2 7" id="KW-1003">Cell membrane</keyword>
<dbReference type="EC" id="2.5.1.145" evidence="7"/>
<feature type="transmembrane region" description="Helical" evidence="7">
    <location>
        <begin position="27"/>
        <end position="45"/>
    </location>
</feature>
<feature type="compositionally biased region" description="Basic and acidic residues" evidence="8">
    <location>
        <begin position="314"/>
        <end position="325"/>
    </location>
</feature>
<dbReference type="NCBIfam" id="TIGR00544">
    <property type="entry name" value="lgt"/>
    <property type="match status" value="1"/>
</dbReference>
<dbReference type="PANTHER" id="PTHR30589:SF0">
    <property type="entry name" value="PHOSPHATIDYLGLYCEROL--PROLIPOPROTEIN DIACYLGLYCERYL TRANSFERASE"/>
    <property type="match status" value="1"/>
</dbReference>
<keyword evidence="6 7" id="KW-0472">Membrane</keyword>
<dbReference type="HAMAP" id="MF_01147">
    <property type="entry name" value="Lgt"/>
    <property type="match status" value="1"/>
</dbReference>
<feature type="transmembrane region" description="Helical" evidence="7">
    <location>
        <begin position="199"/>
        <end position="216"/>
    </location>
</feature>
<feature type="binding site" evidence="7">
    <location>
        <position position="146"/>
    </location>
    <ligand>
        <name>a 1,2-diacyl-sn-glycero-3-phospho-(1'-sn-glycerol)</name>
        <dbReference type="ChEBI" id="CHEBI:64716"/>
    </ligand>
</feature>
<evidence type="ECO:0000256" key="3">
    <source>
        <dbReference type="ARBA" id="ARBA00022679"/>
    </source>
</evidence>
<comment type="caution">
    <text evidence="9">The sequence shown here is derived from an EMBL/GenBank/DDBJ whole genome shotgun (WGS) entry which is preliminary data.</text>
</comment>
<comment type="function">
    <text evidence="7">Catalyzes the transfer of the diacylglyceryl group from phosphatidylglycerol to the sulfhydryl group of the N-terminal cysteine of a prolipoprotein, the first step in the formation of mature lipoproteins.</text>
</comment>
<dbReference type="Proteomes" id="UP001206895">
    <property type="component" value="Unassembled WGS sequence"/>
</dbReference>
<evidence type="ECO:0000256" key="1">
    <source>
        <dbReference type="ARBA" id="ARBA00007150"/>
    </source>
</evidence>
<dbReference type="GO" id="GO:0016740">
    <property type="term" value="F:transferase activity"/>
    <property type="evidence" value="ECO:0007669"/>
    <property type="project" value="UniProtKB-KW"/>
</dbReference>
<organism evidence="9 10">
    <name type="scientific">Williamsia maris</name>
    <dbReference type="NCBI Taxonomy" id="72806"/>
    <lineage>
        <taxon>Bacteria</taxon>
        <taxon>Bacillati</taxon>
        <taxon>Actinomycetota</taxon>
        <taxon>Actinomycetes</taxon>
        <taxon>Mycobacteriales</taxon>
        <taxon>Nocardiaceae</taxon>
        <taxon>Williamsia</taxon>
    </lineage>
</organism>
<comment type="similarity">
    <text evidence="1 7">Belongs to the Lgt family.</text>
</comment>
<dbReference type="InterPro" id="IPR001640">
    <property type="entry name" value="Lgt"/>
</dbReference>
<keyword evidence="10" id="KW-1185">Reference proteome</keyword>
<feature type="transmembrane region" description="Helical" evidence="7">
    <location>
        <begin position="98"/>
        <end position="120"/>
    </location>
</feature>
<accession>A0ABT1HF85</accession>
<evidence type="ECO:0000256" key="7">
    <source>
        <dbReference type="HAMAP-Rule" id="MF_01147"/>
    </source>
</evidence>
<feature type="transmembrane region" description="Helical" evidence="7">
    <location>
        <begin position="228"/>
        <end position="246"/>
    </location>
</feature>
<feature type="transmembrane region" description="Helical" evidence="7">
    <location>
        <begin position="258"/>
        <end position="276"/>
    </location>
</feature>
<feature type="region of interest" description="Disordered" evidence="8">
    <location>
        <begin position="286"/>
        <end position="396"/>
    </location>
</feature>
<evidence type="ECO:0000256" key="8">
    <source>
        <dbReference type="SAM" id="MobiDB-lite"/>
    </source>
</evidence>
<dbReference type="PANTHER" id="PTHR30589">
    <property type="entry name" value="PROLIPOPROTEIN DIACYLGLYCERYL TRANSFERASE"/>
    <property type="match status" value="1"/>
</dbReference>
<evidence type="ECO:0000256" key="6">
    <source>
        <dbReference type="ARBA" id="ARBA00023136"/>
    </source>
</evidence>
<comment type="catalytic activity">
    <reaction evidence="7">
        <text>L-cysteinyl-[prolipoprotein] + a 1,2-diacyl-sn-glycero-3-phospho-(1'-sn-glycerol) = an S-1,2-diacyl-sn-glyceryl-L-cysteinyl-[prolipoprotein] + sn-glycerol 1-phosphate + H(+)</text>
        <dbReference type="Rhea" id="RHEA:56712"/>
        <dbReference type="Rhea" id="RHEA-COMP:14679"/>
        <dbReference type="Rhea" id="RHEA-COMP:14680"/>
        <dbReference type="ChEBI" id="CHEBI:15378"/>
        <dbReference type="ChEBI" id="CHEBI:29950"/>
        <dbReference type="ChEBI" id="CHEBI:57685"/>
        <dbReference type="ChEBI" id="CHEBI:64716"/>
        <dbReference type="ChEBI" id="CHEBI:140658"/>
        <dbReference type="EC" id="2.5.1.145"/>
    </reaction>
</comment>
<keyword evidence="3 7" id="KW-0808">Transferase</keyword>
<dbReference type="Pfam" id="PF01790">
    <property type="entry name" value="LGT"/>
    <property type="match status" value="1"/>
</dbReference>
<evidence type="ECO:0000313" key="9">
    <source>
        <dbReference type="EMBL" id="MCP2176888.1"/>
    </source>
</evidence>
<protein>
    <recommendedName>
        <fullName evidence="7">Phosphatidylglycerol--prolipoprotein diacylglyceryl transferase</fullName>
        <ecNumber evidence="7">2.5.1.145</ecNumber>
    </recommendedName>
</protein>
<name>A0ABT1HF85_9NOCA</name>
<evidence type="ECO:0000313" key="10">
    <source>
        <dbReference type="Proteomes" id="UP001206895"/>
    </source>
</evidence>
<sequence length="396" mass="42226">MTDPTVLAYIPSPSQGVWYLGSFPLRAYALCIIAGIIVAVVWGNRRWQARGGRDGEVLDIAIWAVPFGLVGGRLYHLATDWRTYFGDGPKAPIDALKIWDGGLGIWGAVAFGAVGAWIGARRAGIRLPAWGDAIGPPILLAQAIGRLGNYFNQELYGAHTDLPWGLQIFERVDANGNVGPGLIDGKSTGTVVDVVQPTFLYELLWNVLVVVALVVVDRRFRIGHGRLFAGYVAGYCLGRFGIELLREDAATHIFGVRINVFTAGIVFLCAVAYIVLARKGRESETEIYRDGRAPVADETDAPDDTTPDDTTPDETTRDDTTRDDTTAVDDAPVVDSGSDADPPTSDTAVPAAEGAVPTEGAAPDEAAVSTTKDTPPDAEDADATTPTTDDEPRSTS</sequence>
<evidence type="ECO:0000256" key="4">
    <source>
        <dbReference type="ARBA" id="ARBA00022692"/>
    </source>
</evidence>
<dbReference type="EMBL" id="JAMTCJ010000003">
    <property type="protein sequence ID" value="MCP2176888.1"/>
    <property type="molecule type" value="Genomic_DNA"/>
</dbReference>
<keyword evidence="5 7" id="KW-1133">Transmembrane helix</keyword>
<feature type="compositionally biased region" description="Acidic residues" evidence="8">
    <location>
        <begin position="297"/>
        <end position="312"/>
    </location>
</feature>
<proteinExistence type="inferred from homology"/>
<keyword evidence="4 7" id="KW-0812">Transmembrane</keyword>
<reference evidence="9 10" key="1">
    <citation type="submission" date="2022-06" db="EMBL/GenBank/DDBJ databases">
        <title>Genomic Encyclopedia of Archaeal and Bacterial Type Strains, Phase II (KMG-II): from individual species to whole genera.</title>
        <authorList>
            <person name="Goeker M."/>
        </authorList>
    </citation>
    <scope>NUCLEOTIDE SEQUENCE [LARGE SCALE GENOMIC DNA]</scope>
    <source>
        <strain evidence="9 10">DSM 44693</strain>
    </source>
</reference>
<feature type="transmembrane region" description="Helical" evidence="7">
    <location>
        <begin position="57"/>
        <end position="78"/>
    </location>
</feature>
<evidence type="ECO:0000256" key="2">
    <source>
        <dbReference type="ARBA" id="ARBA00022475"/>
    </source>
</evidence>
<comment type="subcellular location">
    <subcellularLocation>
        <location evidence="7">Cell membrane</location>
        <topology evidence="7">Multi-pass membrane protein</topology>
    </subcellularLocation>
</comment>
<comment type="pathway">
    <text evidence="7">Protein modification; lipoprotein biosynthesis (diacylglyceryl transfer).</text>
</comment>
<dbReference type="RefSeq" id="WP_372499910.1">
    <property type="nucleotide sequence ID" value="NZ_BAAAJQ010000001.1"/>
</dbReference>
<feature type="transmembrane region" description="Helical" evidence="7">
    <location>
        <begin position="127"/>
        <end position="145"/>
    </location>
</feature>
<dbReference type="PROSITE" id="PS01311">
    <property type="entry name" value="LGT"/>
    <property type="match status" value="1"/>
</dbReference>
<gene>
    <name evidence="7" type="primary">lgt</name>
    <name evidence="9" type="ORF">LX13_002716</name>
</gene>
<evidence type="ECO:0000256" key="5">
    <source>
        <dbReference type="ARBA" id="ARBA00022989"/>
    </source>
</evidence>